<reference evidence="2 3" key="1">
    <citation type="submission" date="2018-06" db="EMBL/GenBank/DDBJ databases">
        <authorList>
            <consortium name="Pathogen Informatics"/>
            <person name="Doyle S."/>
        </authorList>
    </citation>
    <scope>NUCLEOTIDE SEQUENCE [LARGE SCALE GENOMIC DNA]</scope>
    <source>
        <strain evidence="2 3">NCTC11460</strain>
    </source>
</reference>
<feature type="coiled-coil region" evidence="1">
    <location>
        <begin position="16"/>
        <end position="43"/>
    </location>
</feature>
<dbReference type="Proteomes" id="UP000255101">
    <property type="component" value="Unassembled WGS sequence"/>
</dbReference>
<sequence>MESNKKDTLSSLKCRVIDIDSKISELQTKKINLENEIQSLLGNGKRYIYTDYNENFYCLTHEVAPWDDLHLIAEIDLSDLKGIASKISDLSYRFSTKGILQCLPQNINKDWLVREIIENSFLTLHNMYLEFKSEVEDVAEKTFITEIEDLELDKDFVEWMGY</sequence>
<accession>A0A379CK55</accession>
<dbReference type="EMBL" id="UGTB01000004">
    <property type="protein sequence ID" value="SUB62126.1"/>
    <property type="molecule type" value="Genomic_DNA"/>
</dbReference>
<evidence type="ECO:0000313" key="2">
    <source>
        <dbReference type="EMBL" id="SUB62126.1"/>
    </source>
</evidence>
<protein>
    <submittedName>
        <fullName evidence="2">Uncharacterized protein</fullName>
    </submittedName>
</protein>
<evidence type="ECO:0000313" key="3">
    <source>
        <dbReference type="Proteomes" id="UP000255101"/>
    </source>
</evidence>
<dbReference type="AlphaFoldDB" id="A0A379CK55"/>
<proteinExistence type="predicted"/>
<keyword evidence="1" id="KW-0175">Coiled coil</keyword>
<dbReference type="RefSeq" id="WP_019595679.1">
    <property type="nucleotide sequence ID" value="NZ_FOVA01000025.1"/>
</dbReference>
<gene>
    <name evidence="2" type="ORF">NCTC11460_02134</name>
</gene>
<evidence type="ECO:0000256" key="1">
    <source>
        <dbReference type="SAM" id="Coils"/>
    </source>
</evidence>
<name>A0A379CK55_9FIRM</name>
<organism evidence="2 3">
    <name type="scientific">Peptostreptococcus anaerobius</name>
    <dbReference type="NCBI Taxonomy" id="1261"/>
    <lineage>
        <taxon>Bacteria</taxon>
        <taxon>Bacillati</taxon>
        <taxon>Bacillota</taxon>
        <taxon>Clostridia</taxon>
        <taxon>Peptostreptococcales</taxon>
        <taxon>Peptostreptococcaceae</taxon>
        <taxon>Peptostreptococcus</taxon>
    </lineage>
</organism>